<evidence type="ECO:0000313" key="2">
    <source>
        <dbReference type="EMBL" id="BBC32390.1"/>
    </source>
</evidence>
<evidence type="ECO:0000259" key="1">
    <source>
        <dbReference type="PROSITE" id="PS50075"/>
    </source>
</evidence>
<keyword evidence="3" id="KW-1185">Reference proteome</keyword>
<protein>
    <recommendedName>
        <fullName evidence="1">Carrier domain-containing protein</fullName>
    </recommendedName>
</protein>
<dbReference type="InterPro" id="IPR009081">
    <property type="entry name" value="PP-bd_ACP"/>
</dbReference>
<dbReference type="InterPro" id="IPR036736">
    <property type="entry name" value="ACP-like_sf"/>
</dbReference>
<evidence type="ECO:0000313" key="3">
    <source>
        <dbReference type="Proteomes" id="UP001321542"/>
    </source>
</evidence>
<sequence length="87" mass="9420">MDTSPIPTEQELRAILAPVLGVEPADIDADASLVVMGLSSLEIMRLVSRWRKQRVPADFEALVGAPTLKGWLAHFESLARPEPGVVS</sequence>
<feature type="domain" description="Carrier" evidence="1">
    <location>
        <begin position="6"/>
        <end position="79"/>
    </location>
</feature>
<dbReference type="SUPFAM" id="SSF47336">
    <property type="entry name" value="ACP-like"/>
    <property type="match status" value="1"/>
</dbReference>
<dbReference type="EMBL" id="AP018448">
    <property type="protein sequence ID" value="BBC32390.1"/>
    <property type="molecule type" value="Genomic_DNA"/>
</dbReference>
<gene>
    <name evidence="2" type="ORF">SGFS_036840</name>
</gene>
<dbReference type="Proteomes" id="UP001321542">
    <property type="component" value="Chromosome"/>
</dbReference>
<dbReference type="Pfam" id="PF00550">
    <property type="entry name" value="PP-binding"/>
    <property type="match status" value="1"/>
</dbReference>
<reference evidence="2 3" key="2">
    <citation type="journal article" date="2023" name="ChemBioChem">
        <title>Acyltransferase Domain Exchange between Two Independent Type I Polyketide Synthases in the Same Producer Strain of Macrolide Antibiotics.</title>
        <authorList>
            <person name="Kudo F."/>
            <person name="Kishikawa K."/>
            <person name="Tsuboi K."/>
            <person name="Kido T."/>
            <person name="Usui T."/>
            <person name="Hashimoto J."/>
            <person name="Shin-Ya K."/>
            <person name="Miyanaga A."/>
            <person name="Eguchi T."/>
        </authorList>
    </citation>
    <scope>NUCLEOTIDE SEQUENCE [LARGE SCALE GENOMIC DNA]</scope>
    <source>
        <strain evidence="2 3">A-8890</strain>
    </source>
</reference>
<accession>A0ABN5VIH5</accession>
<dbReference type="PROSITE" id="PS50075">
    <property type="entry name" value="CARRIER"/>
    <property type="match status" value="1"/>
</dbReference>
<dbReference type="Gene3D" id="1.10.1200.10">
    <property type="entry name" value="ACP-like"/>
    <property type="match status" value="1"/>
</dbReference>
<dbReference type="RefSeq" id="WP_286251503.1">
    <property type="nucleotide sequence ID" value="NZ_AP018448.1"/>
</dbReference>
<organism evidence="2 3">
    <name type="scientific">Streptomyces graminofaciens</name>
    <dbReference type="NCBI Taxonomy" id="68212"/>
    <lineage>
        <taxon>Bacteria</taxon>
        <taxon>Bacillati</taxon>
        <taxon>Actinomycetota</taxon>
        <taxon>Actinomycetes</taxon>
        <taxon>Kitasatosporales</taxon>
        <taxon>Streptomycetaceae</taxon>
        <taxon>Streptomyces</taxon>
    </lineage>
</organism>
<reference evidence="2 3" key="1">
    <citation type="journal article" date="2010" name="ChemBioChem">
        <title>Cloning and characterization of the biosynthetic gene cluster of 16-membered macrolide antibiotic FD-891: involvement of a dual functional cytochrome P450 monooxygenase catalyzing epoxidation and hydroxylation.</title>
        <authorList>
            <person name="Kudo F."/>
            <person name="Motegi A."/>
            <person name="Mizoue K."/>
            <person name="Eguchi T."/>
        </authorList>
    </citation>
    <scope>NUCLEOTIDE SEQUENCE [LARGE SCALE GENOMIC DNA]</scope>
    <source>
        <strain evidence="2 3">A-8890</strain>
    </source>
</reference>
<proteinExistence type="predicted"/>
<name>A0ABN5VIH5_9ACTN</name>